<name>A0A2L2TC53_9HYPO</name>
<feature type="region of interest" description="Disordered" evidence="1">
    <location>
        <begin position="43"/>
        <end position="74"/>
    </location>
</feature>
<dbReference type="GO" id="GO:0003700">
    <property type="term" value="F:DNA-binding transcription factor activity"/>
    <property type="evidence" value="ECO:0007669"/>
    <property type="project" value="InterPro"/>
</dbReference>
<dbReference type="PROSITE" id="PS00036">
    <property type="entry name" value="BZIP_BASIC"/>
    <property type="match status" value="1"/>
</dbReference>
<feature type="compositionally biased region" description="Basic residues" evidence="1">
    <location>
        <begin position="43"/>
        <end position="58"/>
    </location>
</feature>
<dbReference type="InterPro" id="IPR004827">
    <property type="entry name" value="bZIP"/>
</dbReference>
<keyword evidence="4" id="KW-1185">Reference proteome</keyword>
<sequence>MNNPEEPEATQSKIVILPRDGLVELRDVQDDWTGVTSWQERRKRQNRLSQRARRRRLKNPNDTSNSQVASLEDNNLEDQELGDGHLLLRSPAHIQIARNWQAHAYGHYLVRSPSPTLLQTLIRVNALNAIARNAQKIGIPVYALCRDEAVSPFSLPGPLPVVPTVAISPGMLRPTELQKTTVHHPWIDVLPLPRLRDNIIRALAIEWFDEDEICLEAFHPFDQCESEQKPALLIWGEADNIRGWEANIPFLRKWGWLLAGCDELFESTNAWRMQRGEKALNFVVVVH</sequence>
<protein>
    <recommendedName>
        <fullName evidence="2">BZIP domain-containing protein</fullName>
    </recommendedName>
</protein>
<evidence type="ECO:0000313" key="3">
    <source>
        <dbReference type="EMBL" id="CEI67658.1"/>
    </source>
</evidence>
<dbReference type="AlphaFoldDB" id="A0A2L2TC53"/>
<dbReference type="EMBL" id="LN649229">
    <property type="protein sequence ID" value="CEI67658.1"/>
    <property type="molecule type" value="Genomic_DNA"/>
</dbReference>
<dbReference type="InterPro" id="IPR021833">
    <property type="entry name" value="DUF3425"/>
</dbReference>
<evidence type="ECO:0000313" key="4">
    <source>
        <dbReference type="Proteomes" id="UP000245910"/>
    </source>
</evidence>
<evidence type="ECO:0000256" key="1">
    <source>
        <dbReference type="SAM" id="MobiDB-lite"/>
    </source>
</evidence>
<proteinExistence type="predicted"/>
<feature type="compositionally biased region" description="Polar residues" evidence="1">
    <location>
        <begin position="60"/>
        <end position="73"/>
    </location>
</feature>
<dbReference type="PANTHER" id="PTHR38116">
    <property type="entry name" value="CHROMOSOME 7, WHOLE GENOME SHOTGUN SEQUENCE"/>
    <property type="match status" value="1"/>
</dbReference>
<dbReference type="PANTHER" id="PTHR38116:SF1">
    <property type="entry name" value="BZIP DOMAIN-CONTAINING PROTEIN"/>
    <property type="match status" value="1"/>
</dbReference>
<dbReference type="Proteomes" id="UP000245910">
    <property type="component" value="Chromosome I"/>
</dbReference>
<accession>A0A2L2TC53</accession>
<dbReference type="Pfam" id="PF11905">
    <property type="entry name" value="DUF3425"/>
    <property type="match status" value="1"/>
</dbReference>
<reference evidence="4" key="1">
    <citation type="submission" date="2014-10" db="EMBL/GenBank/DDBJ databases">
        <authorList>
            <person name="King R."/>
        </authorList>
    </citation>
    <scope>NUCLEOTIDE SEQUENCE [LARGE SCALE GENOMIC DNA]</scope>
    <source>
        <strain evidence="4">A3/5</strain>
    </source>
</reference>
<evidence type="ECO:0000259" key="2">
    <source>
        <dbReference type="PROSITE" id="PS00036"/>
    </source>
</evidence>
<feature type="domain" description="BZIP" evidence="2">
    <location>
        <begin position="41"/>
        <end position="56"/>
    </location>
</feature>
<organism evidence="3 4">
    <name type="scientific">Fusarium venenatum</name>
    <dbReference type="NCBI Taxonomy" id="56646"/>
    <lineage>
        <taxon>Eukaryota</taxon>
        <taxon>Fungi</taxon>
        <taxon>Dikarya</taxon>
        <taxon>Ascomycota</taxon>
        <taxon>Pezizomycotina</taxon>
        <taxon>Sordariomycetes</taxon>
        <taxon>Hypocreomycetidae</taxon>
        <taxon>Hypocreales</taxon>
        <taxon>Nectriaceae</taxon>
        <taxon>Fusarium</taxon>
    </lineage>
</organism>
<dbReference type="STRING" id="56646.A0A2L2TC53"/>